<protein>
    <submittedName>
        <fullName evidence="3">DinB family protein</fullName>
    </submittedName>
</protein>
<dbReference type="EMBL" id="AP017313">
    <property type="protein sequence ID" value="BAU53412.1"/>
    <property type="molecule type" value="Genomic_DNA"/>
</dbReference>
<reference evidence="3 4" key="1">
    <citation type="submission" date="2015-12" db="EMBL/GenBank/DDBJ databases">
        <title>Genome sequence of Mucilaginibacter gotjawali.</title>
        <authorList>
            <person name="Lee J.S."/>
            <person name="Lee K.C."/>
            <person name="Kim K.K."/>
            <person name="Lee B.W."/>
        </authorList>
    </citation>
    <scope>NUCLEOTIDE SEQUENCE [LARGE SCALE GENOMIC DNA]</scope>
    <source>
        <strain evidence="3 4">SA3-7</strain>
    </source>
</reference>
<dbReference type="InterPro" id="IPR007837">
    <property type="entry name" value="DinB"/>
</dbReference>
<dbReference type="PANTHER" id="PTHR37302">
    <property type="entry name" value="SLR1116 PROTEIN"/>
    <property type="match status" value="1"/>
</dbReference>
<dbReference type="GO" id="GO:0046872">
    <property type="term" value="F:metal ion binding"/>
    <property type="evidence" value="ECO:0007669"/>
    <property type="project" value="UniProtKB-KW"/>
</dbReference>
<organism evidence="3 4">
    <name type="scientific">Mucilaginibacter gotjawali</name>
    <dbReference type="NCBI Taxonomy" id="1550579"/>
    <lineage>
        <taxon>Bacteria</taxon>
        <taxon>Pseudomonadati</taxon>
        <taxon>Bacteroidota</taxon>
        <taxon>Sphingobacteriia</taxon>
        <taxon>Sphingobacteriales</taxon>
        <taxon>Sphingobacteriaceae</taxon>
        <taxon>Mucilaginibacter</taxon>
    </lineage>
</organism>
<evidence type="ECO:0000313" key="4">
    <source>
        <dbReference type="Proteomes" id="UP000218263"/>
    </source>
</evidence>
<dbReference type="Gene3D" id="1.20.120.450">
    <property type="entry name" value="dinb family like domain"/>
    <property type="match status" value="1"/>
</dbReference>
<gene>
    <name evidence="3" type="ORF">MgSA37_01580</name>
</gene>
<sequence length="158" mass="18285">MTDILQKQYALVQGSREVVLSFIDKQVGNDLNTPVPAFNNQPIRYFLVHNADCYLHWLAYFALKQPAKLINNEDFNNMDLIRQLYTRADDTVAIFFESFKENMEVLLEGHHNRAGLVSVTPLQLFTHVTTHEFHHKGQIMTMCRLLGHVPPDTDAIRF</sequence>
<dbReference type="SUPFAM" id="SSF109854">
    <property type="entry name" value="DinB/YfiT-like putative metalloenzymes"/>
    <property type="match status" value="1"/>
</dbReference>
<dbReference type="Proteomes" id="UP000218263">
    <property type="component" value="Chromosome"/>
</dbReference>
<comment type="similarity">
    <text evidence="1">Belongs to the DinB family.</text>
</comment>
<keyword evidence="2" id="KW-0479">Metal-binding</keyword>
<evidence type="ECO:0000256" key="1">
    <source>
        <dbReference type="ARBA" id="ARBA00008635"/>
    </source>
</evidence>
<keyword evidence="4" id="KW-1185">Reference proteome</keyword>
<name>A0A125T2M2_9SPHI</name>
<accession>A0A125T2M2</accession>
<evidence type="ECO:0000256" key="2">
    <source>
        <dbReference type="ARBA" id="ARBA00022723"/>
    </source>
</evidence>
<dbReference type="PANTHER" id="PTHR37302:SF3">
    <property type="entry name" value="DAMAGE-INDUCIBLE PROTEIN DINB"/>
    <property type="match status" value="1"/>
</dbReference>
<dbReference type="InterPro" id="IPR034660">
    <property type="entry name" value="DinB/YfiT-like"/>
</dbReference>
<evidence type="ECO:0000313" key="3">
    <source>
        <dbReference type="EMBL" id="BAU53412.1"/>
    </source>
</evidence>
<proteinExistence type="inferred from homology"/>
<dbReference type="AlphaFoldDB" id="A0A125T2M2"/>
<dbReference type="OrthoDB" id="118635at2"/>
<dbReference type="KEGG" id="mgot:MgSA37_01580"/>
<dbReference type="RefSeq" id="WP_096350959.1">
    <property type="nucleotide sequence ID" value="NZ_AP017313.1"/>
</dbReference>
<dbReference type="Pfam" id="PF05163">
    <property type="entry name" value="DinB"/>
    <property type="match status" value="1"/>
</dbReference>